<comment type="subcellular location">
    <subcellularLocation>
        <location evidence="1">Periplasm</location>
    </subcellularLocation>
</comment>
<dbReference type="RefSeq" id="WP_275822500.1">
    <property type="nucleotide sequence ID" value="NZ_JARHUD010000005.1"/>
</dbReference>
<dbReference type="PANTHER" id="PTHR30024:SF21">
    <property type="entry name" value="ABC TRANSPORTER SUBSTRATE-BINDING PROTEIN"/>
    <property type="match status" value="1"/>
</dbReference>
<protein>
    <submittedName>
        <fullName evidence="6">Aliphatic sulfonate ABC transporter substrate-binding protein</fullName>
    </submittedName>
</protein>
<feature type="domain" description="SsuA/THI5-like" evidence="5">
    <location>
        <begin position="54"/>
        <end position="255"/>
    </location>
</feature>
<evidence type="ECO:0000313" key="7">
    <source>
        <dbReference type="Proteomes" id="UP001215503"/>
    </source>
</evidence>
<reference evidence="6 7" key="1">
    <citation type="submission" date="2023-03" db="EMBL/GenBank/DDBJ databases">
        <title>Fodinicurvata sp. CAU 1616 isolated from sea sendiment.</title>
        <authorList>
            <person name="Kim W."/>
        </authorList>
    </citation>
    <scope>NUCLEOTIDE SEQUENCE [LARGE SCALE GENOMIC DNA]</scope>
    <source>
        <strain evidence="6 7">CAU 1616</strain>
    </source>
</reference>
<dbReference type="NCBIfam" id="TIGR01728">
    <property type="entry name" value="SsuA_fam"/>
    <property type="match status" value="1"/>
</dbReference>
<name>A0ABT5YMU4_9PROT</name>
<keyword evidence="7" id="KW-1185">Reference proteome</keyword>
<dbReference type="InterPro" id="IPR015168">
    <property type="entry name" value="SsuA/THI5"/>
</dbReference>
<dbReference type="PROSITE" id="PS51318">
    <property type="entry name" value="TAT"/>
    <property type="match status" value="1"/>
</dbReference>
<dbReference type="PANTHER" id="PTHR30024">
    <property type="entry name" value="ALIPHATIC SULFONATES-BINDING PROTEIN-RELATED"/>
    <property type="match status" value="1"/>
</dbReference>
<evidence type="ECO:0000256" key="2">
    <source>
        <dbReference type="ARBA" id="ARBA00022448"/>
    </source>
</evidence>
<gene>
    <name evidence="6" type="ORF">P2G67_09760</name>
</gene>
<evidence type="ECO:0000256" key="3">
    <source>
        <dbReference type="ARBA" id="ARBA00022729"/>
    </source>
</evidence>
<feature type="chain" id="PRO_5045171929" evidence="4">
    <location>
        <begin position="24"/>
        <end position="333"/>
    </location>
</feature>
<dbReference type="SUPFAM" id="SSF53850">
    <property type="entry name" value="Periplasmic binding protein-like II"/>
    <property type="match status" value="1"/>
</dbReference>
<dbReference type="Pfam" id="PF09084">
    <property type="entry name" value="NMT1"/>
    <property type="match status" value="1"/>
</dbReference>
<comment type="caution">
    <text evidence="6">The sequence shown here is derived from an EMBL/GenBank/DDBJ whole genome shotgun (WGS) entry which is preliminary data.</text>
</comment>
<dbReference type="InterPro" id="IPR006311">
    <property type="entry name" value="TAT_signal"/>
</dbReference>
<proteinExistence type="predicted"/>
<dbReference type="Proteomes" id="UP001215503">
    <property type="component" value="Unassembled WGS sequence"/>
</dbReference>
<keyword evidence="3 4" id="KW-0732">Signal</keyword>
<sequence length="333" mass="36279">MFPVTKRYFLSLGAAFLAGGLLAASPAPLQAASPPDRINIDWAYYNPVSILLKNKGWLEEAFADEGTEVRWVLSLGSNKALEFLRGSSIDFGSTAGAAAVIGKAGGLPIKSIYAYSKPEWTALVTRADSDIESVEDLKGKSVAVTRGTDPHIFLLRALDAAGLSEEDIRPVLLQHPDGYRALVGRQVDAWAGLDPHMATGELESGVRLFHRAPDLNTYGILNVREAFAEAHPETVERVLEVYERARRYALEHPDELQAALVEAAKITPEVAQKQLEERTDLSTPAIGQPHRETFVAAGEVLQKIGVIDEGTDIALLVDELIDERYLNAVVETQ</sequence>
<dbReference type="InterPro" id="IPR010067">
    <property type="entry name" value="ABC_SsuA_sub-bd"/>
</dbReference>
<organism evidence="6 7">
    <name type="scientific">Aquibaculum arenosum</name>
    <dbReference type="NCBI Taxonomy" id="3032591"/>
    <lineage>
        <taxon>Bacteria</taxon>
        <taxon>Pseudomonadati</taxon>
        <taxon>Pseudomonadota</taxon>
        <taxon>Alphaproteobacteria</taxon>
        <taxon>Rhodospirillales</taxon>
        <taxon>Rhodovibrionaceae</taxon>
        <taxon>Aquibaculum</taxon>
    </lineage>
</organism>
<feature type="signal peptide" evidence="4">
    <location>
        <begin position="1"/>
        <end position="23"/>
    </location>
</feature>
<accession>A0ABT5YMU4</accession>
<evidence type="ECO:0000259" key="5">
    <source>
        <dbReference type="Pfam" id="PF09084"/>
    </source>
</evidence>
<evidence type="ECO:0000313" key="6">
    <source>
        <dbReference type="EMBL" id="MDF2096260.1"/>
    </source>
</evidence>
<dbReference type="Gene3D" id="3.40.190.10">
    <property type="entry name" value="Periplasmic binding protein-like II"/>
    <property type="match status" value="2"/>
</dbReference>
<keyword evidence="2" id="KW-0813">Transport</keyword>
<evidence type="ECO:0000256" key="1">
    <source>
        <dbReference type="ARBA" id="ARBA00004418"/>
    </source>
</evidence>
<evidence type="ECO:0000256" key="4">
    <source>
        <dbReference type="SAM" id="SignalP"/>
    </source>
</evidence>
<dbReference type="EMBL" id="JARHUD010000005">
    <property type="protein sequence ID" value="MDF2096260.1"/>
    <property type="molecule type" value="Genomic_DNA"/>
</dbReference>